<dbReference type="Proteomes" id="UP001492380">
    <property type="component" value="Unassembled WGS sequence"/>
</dbReference>
<protein>
    <submittedName>
        <fullName evidence="2">Uncharacterized protein</fullName>
    </submittedName>
</protein>
<comment type="caution">
    <text evidence="2">The sequence shown here is derived from an EMBL/GenBank/DDBJ whole genome shotgun (WGS) entry which is preliminary data.</text>
</comment>
<organism evidence="2 3">
    <name type="scientific">Phyllosticta capitalensis</name>
    <dbReference type="NCBI Taxonomy" id="121624"/>
    <lineage>
        <taxon>Eukaryota</taxon>
        <taxon>Fungi</taxon>
        <taxon>Dikarya</taxon>
        <taxon>Ascomycota</taxon>
        <taxon>Pezizomycotina</taxon>
        <taxon>Dothideomycetes</taxon>
        <taxon>Dothideomycetes incertae sedis</taxon>
        <taxon>Botryosphaeriales</taxon>
        <taxon>Phyllostictaceae</taxon>
        <taxon>Phyllosticta</taxon>
    </lineage>
</organism>
<feature type="compositionally biased region" description="Polar residues" evidence="1">
    <location>
        <begin position="85"/>
        <end position="94"/>
    </location>
</feature>
<reference evidence="2 3" key="1">
    <citation type="submission" date="2024-04" db="EMBL/GenBank/DDBJ databases">
        <title>Phyllosticta paracitricarpa is synonymous to the EU quarantine fungus P. citricarpa based on phylogenomic analyses.</title>
        <authorList>
            <consortium name="Lawrence Berkeley National Laboratory"/>
            <person name="Van Ingen-Buijs V.A."/>
            <person name="Van Westerhoven A.C."/>
            <person name="Haridas S."/>
            <person name="Skiadas P."/>
            <person name="Martin F."/>
            <person name="Groenewald J.Z."/>
            <person name="Crous P.W."/>
            <person name="Seidl M.F."/>
        </authorList>
    </citation>
    <scope>NUCLEOTIDE SEQUENCE [LARGE SCALE GENOMIC DNA]</scope>
    <source>
        <strain evidence="2 3">CBS 123374</strain>
    </source>
</reference>
<accession>A0ABR1YYH5</accession>
<feature type="region of interest" description="Disordered" evidence="1">
    <location>
        <begin position="82"/>
        <end position="103"/>
    </location>
</feature>
<dbReference type="EMBL" id="JBBWRZ010000002">
    <property type="protein sequence ID" value="KAK8243768.1"/>
    <property type="molecule type" value="Genomic_DNA"/>
</dbReference>
<proteinExistence type="predicted"/>
<evidence type="ECO:0000313" key="2">
    <source>
        <dbReference type="EMBL" id="KAK8243768.1"/>
    </source>
</evidence>
<evidence type="ECO:0000256" key="1">
    <source>
        <dbReference type="SAM" id="MobiDB-lite"/>
    </source>
</evidence>
<evidence type="ECO:0000313" key="3">
    <source>
        <dbReference type="Proteomes" id="UP001492380"/>
    </source>
</evidence>
<gene>
    <name evidence="2" type="ORF">HDK90DRAFT_133270</name>
</gene>
<sequence>MERLGDSIGERDVSCIELRFSICACPSIDCAMRHNSWLCRPRTPAALCSARRGLRAITHVFLVKRGRGIVRWDIQDRFVRKGKKNQNPQTNWTAGRQGGRRREWDGKRVNSDDVIELRRRILHPPLPVFRFTFFPLINNPVCGYLQKEIFLLISFHRAWAPLCPRSHSCIPVDVPPCLVFARRLRRDATTGRVSPLHHAPGPITSCDSR</sequence>
<name>A0ABR1YYH5_9PEZI</name>
<keyword evidence="3" id="KW-1185">Reference proteome</keyword>